<evidence type="ECO:0000313" key="3">
    <source>
        <dbReference type="Proteomes" id="UP000317648"/>
    </source>
</evidence>
<organism evidence="2 3">
    <name type="scientific">Lignipirellula cremea</name>
    <dbReference type="NCBI Taxonomy" id="2528010"/>
    <lineage>
        <taxon>Bacteria</taxon>
        <taxon>Pseudomonadati</taxon>
        <taxon>Planctomycetota</taxon>
        <taxon>Planctomycetia</taxon>
        <taxon>Pirellulales</taxon>
        <taxon>Pirellulaceae</taxon>
        <taxon>Lignipirellula</taxon>
    </lineage>
</organism>
<feature type="region of interest" description="Disordered" evidence="1">
    <location>
        <begin position="1"/>
        <end position="21"/>
    </location>
</feature>
<sequence>MDFEERLRKAIDRGKAKADEKAREEAARQMNEEDYKRLHSKLRLQLSEHIEKCVEGLPNFFPGFRYETTFGDRGWGAACWRDDLTIGSGGDRQNAYSRLEINVRPYSPYHVLESSAKGTINNKEMFQRNYFERVDDADIDQFVELVNRWVLEYAELYAAQQ</sequence>
<evidence type="ECO:0000256" key="1">
    <source>
        <dbReference type="SAM" id="MobiDB-lite"/>
    </source>
</evidence>
<name>A0A518DLW4_9BACT</name>
<dbReference type="RefSeq" id="WP_145049093.1">
    <property type="nucleotide sequence ID" value="NZ_CP036433.1"/>
</dbReference>
<proteinExistence type="predicted"/>
<protein>
    <submittedName>
        <fullName evidence="2">Uncharacterized protein</fullName>
    </submittedName>
</protein>
<dbReference type="Proteomes" id="UP000317648">
    <property type="component" value="Chromosome"/>
</dbReference>
<accession>A0A518DLW4</accession>
<gene>
    <name evidence="2" type="ORF">Pla8534_05860</name>
</gene>
<dbReference type="AlphaFoldDB" id="A0A518DLW4"/>
<reference evidence="2 3" key="1">
    <citation type="submission" date="2019-02" db="EMBL/GenBank/DDBJ databases">
        <title>Deep-cultivation of Planctomycetes and their phenomic and genomic characterization uncovers novel biology.</title>
        <authorList>
            <person name="Wiegand S."/>
            <person name="Jogler M."/>
            <person name="Boedeker C."/>
            <person name="Pinto D."/>
            <person name="Vollmers J."/>
            <person name="Rivas-Marin E."/>
            <person name="Kohn T."/>
            <person name="Peeters S.H."/>
            <person name="Heuer A."/>
            <person name="Rast P."/>
            <person name="Oberbeckmann S."/>
            <person name="Bunk B."/>
            <person name="Jeske O."/>
            <person name="Meyerdierks A."/>
            <person name="Storesund J.E."/>
            <person name="Kallscheuer N."/>
            <person name="Luecker S."/>
            <person name="Lage O.M."/>
            <person name="Pohl T."/>
            <person name="Merkel B.J."/>
            <person name="Hornburger P."/>
            <person name="Mueller R.-W."/>
            <person name="Bruemmer F."/>
            <person name="Labrenz M."/>
            <person name="Spormann A.M."/>
            <person name="Op den Camp H."/>
            <person name="Overmann J."/>
            <person name="Amann R."/>
            <person name="Jetten M.S.M."/>
            <person name="Mascher T."/>
            <person name="Medema M.H."/>
            <person name="Devos D.P."/>
            <person name="Kaster A.-K."/>
            <person name="Ovreas L."/>
            <person name="Rohde M."/>
            <person name="Galperin M.Y."/>
            <person name="Jogler C."/>
        </authorList>
    </citation>
    <scope>NUCLEOTIDE SEQUENCE [LARGE SCALE GENOMIC DNA]</scope>
    <source>
        <strain evidence="2 3">Pla85_3_4</strain>
    </source>
</reference>
<dbReference type="OrthoDB" id="269629at2"/>
<evidence type="ECO:0000313" key="2">
    <source>
        <dbReference type="EMBL" id="QDU92813.1"/>
    </source>
</evidence>
<dbReference type="KEGG" id="lcre:Pla8534_05860"/>
<keyword evidence="3" id="KW-1185">Reference proteome</keyword>
<dbReference type="EMBL" id="CP036433">
    <property type="protein sequence ID" value="QDU92813.1"/>
    <property type="molecule type" value="Genomic_DNA"/>
</dbReference>